<dbReference type="Proteomes" id="UP000736672">
    <property type="component" value="Unassembled WGS sequence"/>
</dbReference>
<sequence>MRHYRGAGGSYPMSVKRVYFAWLSAQQLTVMMLLLLLISRVAGRHQQSSIASFSINTDKPPLPLKTYRKTRLP</sequence>
<keyword evidence="1" id="KW-0472">Membrane</keyword>
<keyword evidence="1" id="KW-0812">Transmembrane</keyword>
<dbReference type="AlphaFoldDB" id="A0A9P9H599"/>
<keyword evidence="3" id="KW-1185">Reference proteome</keyword>
<accession>A0A9P9H599</accession>
<reference evidence="2" key="1">
    <citation type="journal article" date="2021" name="Nat. Commun.">
        <title>Genetic determinants of endophytism in the Arabidopsis root mycobiome.</title>
        <authorList>
            <person name="Mesny F."/>
            <person name="Miyauchi S."/>
            <person name="Thiergart T."/>
            <person name="Pickel B."/>
            <person name="Atanasova L."/>
            <person name="Karlsson M."/>
            <person name="Huettel B."/>
            <person name="Barry K.W."/>
            <person name="Haridas S."/>
            <person name="Chen C."/>
            <person name="Bauer D."/>
            <person name="Andreopoulos W."/>
            <person name="Pangilinan J."/>
            <person name="LaButti K."/>
            <person name="Riley R."/>
            <person name="Lipzen A."/>
            <person name="Clum A."/>
            <person name="Drula E."/>
            <person name="Henrissat B."/>
            <person name="Kohler A."/>
            <person name="Grigoriev I.V."/>
            <person name="Martin F.M."/>
            <person name="Hacquard S."/>
        </authorList>
    </citation>
    <scope>NUCLEOTIDE SEQUENCE</scope>
    <source>
        <strain evidence="2">FSSC 5 MPI-SDFR-AT-0091</strain>
    </source>
</reference>
<evidence type="ECO:0000313" key="2">
    <source>
        <dbReference type="EMBL" id="KAH7250625.1"/>
    </source>
</evidence>
<protein>
    <submittedName>
        <fullName evidence="2">Uncharacterized protein</fullName>
    </submittedName>
</protein>
<dbReference type="EMBL" id="JAGTJS010000012">
    <property type="protein sequence ID" value="KAH7250625.1"/>
    <property type="molecule type" value="Genomic_DNA"/>
</dbReference>
<comment type="caution">
    <text evidence="2">The sequence shown here is derived from an EMBL/GenBank/DDBJ whole genome shotgun (WGS) entry which is preliminary data.</text>
</comment>
<proteinExistence type="predicted"/>
<organism evidence="2 3">
    <name type="scientific">Fusarium solani</name>
    <name type="common">Filamentous fungus</name>
    <dbReference type="NCBI Taxonomy" id="169388"/>
    <lineage>
        <taxon>Eukaryota</taxon>
        <taxon>Fungi</taxon>
        <taxon>Dikarya</taxon>
        <taxon>Ascomycota</taxon>
        <taxon>Pezizomycotina</taxon>
        <taxon>Sordariomycetes</taxon>
        <taxon>Hypocreomycetidae</taxon>
        <taxon>Hypocreales</taxon>
        <taxon>Nectriaceae</taxon>
        <taxon>Fusarium</taxon>
        <taxon>Fusarium solani species complex</taxon>
    </lineage>
</organism>
<keyword evidence="1" id="KW-1133">Transmembrane helix</keyword>
<feature type="transmembrane region" description="Helical" evidence="1">
    <location>
        <begin position="20"/>
        <end position="38"/>
    </location>
</feature>
<name>A0A9P9H599_FUSSL</name>
<gene>
    <name evidence="2" type="ORF">B0J15DRAFT_496556</name>
</gene>
<evidence type="ECO:0000313" key="3">
    <source>
        <dbReference type="Proteomes" id="UP000736672"/>
    </source>
</evidence>
<evidence type="ECO:0000256" key="1">
    <source>
        <dbReference type="SAM" id="Phobius"/>
    </source>
</evidence>